<reference evidence="2 3" key="1">
    <citation type="submission" date="2017-10" db="EMBL/GenBank/DDBJ databases">
        <title>Draft genome sequences of strains TRE 1, TRE 9, TRE H and TRI 7, isolated from tamarins, belonging to four potential novel Bifidobacterium species.</title>
        <authorList>
            <person name="Mattarelli P."/>
            <person name="Modesto M."/>
            <person name="Puglisi E."/>
            <person name="Morelli L."/>
            <person name="Spezio C."/>
            <person name="Bonetti A."/>
            <person name="Sandri C."/>
        </authorList>
    </citation>
    <scope>NUCLEOTIDE SEQUENCE [LARGE SCALE GENOMIC DNA]</scope>
    <source>
        <strain evidence="3">TRE1</strain>
    </source>
</reference>
<feature type="transmembrane region" description="Helical" evidence="1">
    <location>
        <begin position="39"/>
        <end position="58"/>
    </location>
</feature>
<feature type="transmembrane region" description="Helical" evidence="1">
    <location>
        <begin position="64"/>
        <end position="81"/>
    </location>
</feature>
<sequence length="100" mass="11169">MMVTMFYALITILTIAAFLIGMLMASLPRSARMMSRAQLIVMLLLTILLIGVLAATYMFHSEPASWAIIIAAFAGNIIGRLRPVNEFIVDHDPWDLFALR</sequence>
<protein>
    <submittedName>
        <fullName evidence="2">Uncharacterized protein</fullName>
    </submittedName>
</protein>
<evidence type="ECO:0000256" key="1">
    <source>
        <dbReference type="SAM" id="Phobius"/>
    </source>
</evidence>
<dbReference type="EMBL" id="PEBI01000004">
    <property type="protein sequence ID" value="PJM72648.1"/>
    <property type="molecule type" value="Genomic_DNA"/>
</dbReference>
<accession>A0A2M9H749</accession>
<dbReference type="AlphaFoldDB" id="A0A2M9H749"/>
<gene>
    <name evidence="2" type="ORF">CS006_08770</name>
</gene>
<evidence type="ECO:0000313" key="2">
    <source>
        <dbReference type="EMBL" id="PJM72648.1"/>
    </source>
</evidence>
<feature type="transmembrane region" description="Helical" evidence="1">
    <location>
        <begin position="6"/>
        <end position="27"/>
    </location>
</feature>
<proteinExistence type="predicted"/>
<evidence type="ECO:0000313" key="3">
    <source>
        <dbReference type="Proteomes" id="UP000229095"/>
    </source>
</evidence>
<comment type="caution">
    <text evidence="2">The sequence shown here is derived from an EMBL/GenBank/DDBJ whole genome shotgun (WGS) entry which is preliminary data.</text>
</comment>
<name>A0A2M9H749_9BIFI</name>
<organism evidence="2 3">
    <name type="scientific">Bifidobacterium primatium</name>
    <dbReference type="NCBI Taxonomy" id="2045438"/>
    <lineage>
        <taxon>Bacteria</taxon>
        <taxon>Bacillati</taxon>
        <taxon>Actinomycetota</taxon>
        <taxon>Actinomycetes</taxon>
        <taxon>Bifidobacteriales</taxon>
        <taxon>Bifidobacteriaceae</taxon>
        <taxon>Bifidobacterium</taxon>
    </lineage>
</organism>
<keyword evidence="1" id="KW-0472">Membrane</keyword>
<keyword evidence="1" id="KW-0812">Transmembrane</keyword>
<keyword evidence="1" id="KW-1133">Transmembrane helix</keyword>
<keyword evidence="3" id="KW-1185">Reference proteome</keyword>
<dbReference type="Proteomes" id="UP000229095">
    <property type="component" value="Unassembled WGS sequence"/>
</dbReference>